<evidence type="ECO:0000313" key="6">
    <source>
        <dbReference type="EMBL" id="HAV92732.1"/>
    </source>
</evidence>
<organism evidence="6 7">
    <name type="scientific">candidate division WOR-3 bacterium</name>
    <dbReference type="NCBI Taxonomy" id="2052148"/>
    <lineage>
        <taxon>Bacteria</taxon>
        <taxon>Bacteria division WOR-3</taxon>
    </lineage>
</organism>
<feature type="transmembrane region" description="Helical" evidence="5">
    <location>
        <begin position="7"/>
        <end position="28"/>
    </location>
</feature>
<comment type="caution">
    <text evidence="6">The sequence shown here is derived from an EMBL/GenBank/DDBJ whole genome shotgun (WGS) entry which is preliminary data.</text>
</comment>
<feature type="transmembrane region" description="Helical" evidence="5">
    <location>
        <begin position="278"/>
        <end position="298"/>
    </location>
</feature>
<evidence type="ECO:0000256" key="5">
    <source>
        <dbReference type="SAM" id="Phobius"/>
    </source>
</evidence>
<dbReference type="InterPro" id="IPR001694">
    <property type="entry name" value="NADH_UbQ_OxRdtase_su1/FPO"/>
</dbReference>
<dbReference type="Pfam" id="PF00146">
    <property type="entry name" value="NADHdh"/>
    <property type="match status" value="1"/>
</dbReference>
<evidence type="ECO:0000256" key="1">
    <source>
        <dbReference type="ARBA" id="ARBA00004141"/>
    </source>
</evidence>
<sequence>MHIIISIFMILTVPFLFAGLINVVKSYWAGRMGPSLFQPFYDFIKLLKKSEAIGRRTTEIFSLGPVIYLSSVLTAVLFVPFGFNRSLFSFSGDFIFFAYIMAMGNFFMILSAMDTGSSFEGMGASREAVFSLFIEPALFIILASFIYLSGKTSISSMISALNFTNSYTIVASILAILAFFIMILSEGKRVPVDDPNTHLELTMIHEVMVLDHSGASLAFVNYATYLKMTIFNALISSVIFIESGIFYSIAGFLAVNVLSAFLVGTLESTLARFRMSHIPQFLLLLIGIAIFIISSVLMGRQRGI</sequence>
<feature type="transmembrane region" description="Helical" evidence="5">
    <location>
        <begin position="245"/>
        <end position="266"/>
    </location>
</feature>
<feature type="transmembrane region" description="Helical" evidence="5">
    <location>
        <begin position="128"/>
        <end position="148"/>
    </location>
</feature>
<dbReference type="PANTHER" id="PTHR43359">
    <property type="entry name" value="FORMATE HYDROGENLYASE SUBUNIT 4"/>
    <property type="match status" value="1"/>
</dbReference>
<dbReference type="InterPro" id="IPR052561">
    <property type="entry name" value="ComplexI_Subunit1"/>
</dbReference>
<evidence type="ECO:0000256" key="4">
    <source>
        <dbReference type="ARBA" id="ARBA00023136"/>
    </source>
</evidence>
<keyword evidence="4 5" id="KW-0472">Membrane</keyword>
<dbReference type="GO" id="GO:0005886">
    <property type="term" value="C:plasma membrane"/>
    <property type="evidence" value="ECO:0007669"/>
    <property type="project" value="TreeGrafter"/>
</dbReference>
<evidence type="ECO:0000256" key="3">
    <source>
        <dbReference type="ARBA" id="ARBA00022989"/>
    </source>
</evidence>
<keyword evidence="2 5" id="KW-0812">Transmembrane</keyword>
<dbReference type="AlphaFoldDB" id="A0A350HB16"/>
<accession>A0A350HB16</accession>
<protein>
    <submittedName>
        <fullName evidence="6">Hydrogenase</fullName>
    </submittedName>
</protein>
<name>A0A350HB16_UNCW3</name>
<dbReference type="PANTHER" id="PTHR43359:SF1">
    <property type="entry name" value="FORMATE HYDROGENLYASE SUBUNIT 4-RELATED"/>
    <property type="match status" value="1"/>
</dbReference>
<evidence type="ECO:0000313" key="7">
    <source>
        <dbReference type="Proteomes" id="UP000264062"/>
    </source>
</evidence>
<keyword evidence="3 5" id="KW-1133">Transmembrane helix</keyword>
<feature type="transmembrane region" description="Helical" evidence="5">
    <location>
        <begin position="94"/>
        <end position="113"/>
    </location>
</feature>
<evidence type="ECO:0000256" key="2">
    <source>
        <dbReference type="ARBA" id="ARBA00022692"/>
    </source>
</evidence>
<feature type="transmembrane region" description="Helical" evidence="5">
    <location>
        <begin position="160"/>
        <end position="183"/>
    </location>
</feature>
<comment type="subcellular location">
    <subcellularLocation>
        <location evidence="1">Membrane</location>
        <topology evidence="1">Multi-pass membrane protein</topology>
    </subcellularLocation>
</comment>
<reference evidence="6 7" key="1">
    <citation type="journal article" date="2018" name="Nat. Biotechnol.">
        <title>A standardized bacterial taxonomy based on genome phylogeny substantially revises the tree of life.</title>
        <authorList>
            <person name="Parks D.H."/>
            <person name="Chuvochina M."/>
            <person name="Waite D.W."/>
            <person name="Rinke C."/>
            <person name="Skarshewski A."/>
            <person name="Chaumeil P.A."/>
            <person name="Hugenholtz P."/>
        </authorList>
    </citation>
    <scope>NUCLEOTIDE SEQUENCE [LARGE SCALE GENOMIC DNA]</scope>
    <source>
        <strain evidence="6">UBA9956</strain>
    </source>
</reference>
<gene>
    <name evidence="6" type="ORF">DCW38_06085</name>
</gene>
<dbReference type="EMBL" id="DMZY01000182">
    <property type="protein sequence ID" value="HAV92732.1"/>
    <property type="molecule type" value="Genomic_DNA"/>
</dbReference>
<feature type="transmembrane region" description="Helical" evidence="5">
    <location>
        <begin position="60"/>
        <end position="82"/>
    </location>
</feature>
<dbReference type="Proteomes" id="UP000264062">
    <property type="component" value="Unassembled WGS sequence"/>
</dbReference>
<proteinExistence type="predicted"/>